<comment type="caution">
    <text evidence="2">The sequence shown here is derived from an EMBL/GenBank/DDBJ whole genome shotgun (WGS) entry which is preliminary data.</text>
</comment>
<evidence type="ECO:0000313" key="2">
    <source>
        <dbReference type="EMBL" id="KAB2588201.1"/>
    </source>
</evidence>
<evidence type="ECO:0000313" key="3">
    <source>
        <dbReference type="Proteomes" id="UP000326907"/>
    </source>
</evidence>
<keyword evidence="3" id="KW-1185">Reference proteome</keyword>
<dbReference type="GO" id="GO:0051607">
    <property type="term" value="P:defense response to virus"/>
    <property type="evidence" value="ECO:0007669"/>
    <property type="project" value="UniProtKB-KW"/>
</dbReference>
<dbReference type="GO" id="GO:0003723">
    <property type="term" value="F:RNA binding"/>
    <property type="evidence" value="ECO:0007669"/>
    <property type="project" value="InterPro"/>
</dbReference>
<dbReference type="NCBIfam" id="TIGR02593">
    <property type="entry name" value="CRISPR_cas5"/>
    <property type="match status" value="1"/>
</dbReference>
<dbReference type="Pfam" id="PF09704">
    <property type="entry name" value="Cas_Cas5d"/>
    <property type="match status" value="2"/>
</dbReference>
<organism evidence="2 3">
    <name type="scientific">Streptomyces arboris</name>
    <dbReference type="NCBI Taxonomy" id="2600619"/>
    <lineage>
        <taxon>Bacteria</taxon>
        <taxon>Bacillati</taxon>
        <taxon>Actinomycetota</taxon>
        <taxon>Actinomycetes</taxon>
        <taxon>Kitasatosporales</taxon>
        <taxon>Streptomycetaceae</taxon>
        <taxon>Streptomyces</taxon>
    </lineage>
</organism>
<accession>A0A5N5EEV6</accession>
<dbReference type="InterPro" id="IPR021124">
    <property type="entry name" value="CRISPR-assoc_prot_Cas5"/>
</dbReference>
<dbReference type="RefSeq" id="WP_151513647.1">
    <property type="nucleotide sequence ID" value="NZ_VYUA01000056.1"/>
</dbReference>
<dbReference type="AlphaFoldDB" id="A0A5N5EEV6"/>
<dbReference type="EMBL" id="VYUA01000056">
    <property type="protein sequence ID" value="KAB2588201.1"/>
    <property type="molecule type" value="Genomic_DNA"/>
</dbReference>
<dbReference type="CDD" id="cd09645">
    <property type="entry name" value="Cas5_I-E"/>
    <property type="match status" value="1"/>
</dbReference>
<dbReference type="NCBIfam" id="TIGR01868">
    <property type="entry name" value="casD_Cas5e"/>
    <property type="match status" value="1"/>
</dbReference>
<dbReference type="InterPro" id="IPR010147">
    <property type="entry name" value="CRISPR-assoc_prot_CasD"/>
</dbReference>
<dbReference type="Gene3D" id="3.30.70.2660">
    <property type="match status" value="2"/>
</dbReference>
<dbReference type="InterPro" id="IPR013422">
    <property type="entry name" value="CRISPR-assoc_prot_Cas5_N"/>
</dbReference>
<gene>
    <name evidence="2" type="primary">cas5e</name>
    <name evidence="2" type="ORF">F5983_33775</name>
</gene>
<dbReference type="GO" id="GO:0043571">
    <property type="term" value="P:maintenance of CRISPR repeat elements"/>
    <property type="evidence" value="ECO:0007669"/>
    <property type="project" value="InterPro"/>
</dbReference>
<reference evidence="2 3" key="1">
    <citation type="submission" date="2019-09" db="EMBL/GenBank/DDBJ databases">
        <authorList>
            <person name="Liu P."/>
        </authorList>
    </citation>
    <scope>NUCLEOTIDE SEQUENCE [LARGE SCALE GENOMIC DNA]</scope>
    <source>
        <strain evidence="2 3">TRM68085</strain>
    </source>
</reference>
<proteinExistence type="predicted"/>
<sequence length="277" mass="30062">MTVLLMRLASPLQSWGALARFDRRDTQPRPTKSAVIGLIAAALGYDRTQDLGPLTDLRFATRADRPGTAVRDFHVVGGGTYPLRPRDLITDHRRAAKAATALEQATGPTFGHLPATAVAKWYGAPKEIAPDPTLGTLVAGNTTRDAIMSTRWYLADAAFVAAVEHPDEELLDRISHALEHPARLLWLGRKSCPPTGSISGGVHPGTLETVLSTTALLPGATTEQPWAWIETAPGTPGAGQTRDQPVTFHPEHRAHAPRWETRTRLTPEPTIEWDIIP</sequence>
<keyword evidence="1" id="KW-0051">Antiviral defense</keyword>
<evidence type="ECO:0000256" key="1">
    <source>
        <dbReference type="ARBA" id="ARBA00023118"/>
    </source>
</evidence>
<name>A0A5N5EEV6_9ACTN</name>
<protein>
    <submittedName>
        <fullName evidence="2">Type I-E CRISPR-associated protein Cas5/CasD</fullName>
    </submittedName>
</protein>
<dbReference type="Proteomes" id="UP000326907">
    <property type="component" value="Unassembled WGS sequence"/>
</dbReference>